<dbReference type="EMBL" id="CP119878">
    <property type="protein sequence ID" value="WFD34371.1"/>
    <property type="molecule type" value="Genomic_DNA"/>
</dbReference>
<sequence length="221" mass="24268">MRPLLASLGARGVVRPASLRVATPVATPLVPSMGRQEVLPAFTFGGSIQTRNSAKRGGGTTKNTRNNAGKRLGIKRYGSAFVKAGEILVRQRGTEWHPGENVRMGRDHTLFATVPGYVRFYRAKFDALEDDKQAPQTQAVRAPGTTTIRAANPEAVKPHPSSRKRERRYVGVVLSRDEQLPRAQGDVRPRLFAGIDLNAFEREKEILRRGGEPLADHPALS</sequence>
<dbReference type="PROSITE" id="PS00831">
    <property type="entry name" value="RIBOSOMAL_L27"/>
    <property type="match status" value="1"/>
</dbReference>
<keyword evidence="6" id="KW-1185">Reference proteome</keyword>
<dbReference type="NCBIfam" id="TIGR00062">
    <property type="entry name" value="L27"/>
    <property type="match status" value="1"/>
</dbReference>
<accession>A0AAF0EPU6</accession>
<dbReference type="InterPro" id="IPR018261">
    <property type="entry name" value="Ribosomal_bL27_CS"/>
</dbReference>
<dbReference type="GO" id="GO:0003735">
    <property type="term" value="F:structural constituent of ribosome"/>
    <property type="evidence" value="ECO:0007669"/>
    <property type="project" value="InterPro"/>
</dbReference>
<evidence type="ECO:0000256" key="3">
    <source>
        <dbReference type="ARBA" id="ARBA00023274"/>
    </source>
</evidence>
<evidence type="ECO:0000256" key="4">
    <source>
        <dbReference type="ARBA" id="ARBA00035267"/>
    </source>
</evidence>
<dbReference type="InterPro" id="IPR001684">
    <property type="entry name" value="Ribosomal_bL27"/>
</dbReference>
<gene>
    <name evidence="5" type="primary">MRPL2</name>
    <name evidence="5" type="ORF">MCUN1_001210</name>
</gene>
<name>A0AAF0EPU6_9BASI</name>
<evidence type="ECO:0000313" key="6">
    <source>
        <dbReference type="Proteomes" id="UP001219933"/>
    </source>
</evidence>
<organism evidence="5 6">
    <name type="scientific">Malassezia cuniculi</name>
    <dbReference type="NCBI Taxonomy" id="948313"/>
    <lineage>
        <taxon>Eukaryota</taxon>
        <taxon>Fungi</taxon>
        <taxon>Dikarya</taxon>
        <taxon>Basidiomycota</taxon>
        <taxon>Ustilaginomycotina</taxon>
        <taxon>Malasseziomycetes</taxon>
        <taxon>Malasseziales</taxon>
        <taxon>Malasseziaceae</taxon>
        <taxon>Malassezia</taxon>
    </lineage>
</organism>
<evidence type="ECO:0000256" key="1">
    <source>
        <dbReference type="ARBA" id="ARBA00010797"/>
    </source>
</evidence>
<reference evidence="5" key="1">
    <citation type="submission" date="2023-03" db="EMBL/GenBank/DDBJ databases">
        <title>Mating type loci evolution in Malassezia.</title>
        <authorList>
            <person name="Coelho M.A."/>
        </authorList>
    </citation>
    <scope>NUCLEOTIDE SEQUENCE</scope>
    <source>
        <strain evidence="5">CBS 11721</strain>
    </source>
</reference>
<dbReference type="Pfam" id="PF01016">
    <property type="entry name" value="Ribosomal_L27"/>
    <property type="match status" value="1"/>
</dbReference>
<evidence type="ECO:0000256" key="2">
    <source>
        <dbReference type="ARBA" id="ARBA00022980"/>
    </source>
</evidence>
<dbReference type="GO" id="GO:0006412">
    <property type="term" value="P:translation"/>
    <property type="evidence" value="ECO:0007669"/>
    <property type="project" value="InterPro"/>
</dbReference>
<dbReference type="FunFam" id="2.40.50.100:FF:000020">
    <property type="entry name" value="50S ribosomal protein L27"/>
    <property type="match status" value="1"/>
</dbReference>
<keyword evidence="3" id="KW-0687">Ribonucleoprotein</keyword>
<dbReference type="PANTHER" id="PTHR15893:SF0">
    <property type="entry name" value="LARGE RIBOSOMAL SUBUNIT PROTEIN BL27M"/>
    <property type="match status" value="1"/>
</dbReference>
<dbReference type="Proteomes" id="UP001219933">
    <property type="component" value="Chromosome 2"/>
</dbReference>
<dbReference type="Gene3D" id="2.40.50.100">
    <property type="match status" value="1"/>
</dbReference>
<dbReference type="SUPFAM" id="SSF110324">
    <property type="entry name" value="Ribosomal L27 protein-like"/>
    <property type="match status" value="1"/>
</dbReference>
<evidence type="ECO:0000313" key="5">
    <source>
        <dbReference type="EMBL" id="WFD34371.1"/>
    </source>
</evidence>
<proteinExistence type="inferred from homology"/>
<dbReference type="AlphaFoldDB" id="A0AAF0EPU6"/>
<dbReference type="PANTHER" id="PTHR15893">
    <property type="entry name" value="RIBOSOMAL PROTEIN L27"/>
    <property type="match status" value="1"/>
</dbReference>
<dbReference type="GO" id="GO:0005762">
    <property type="term" value="C:mitochondrial large ribosomal subunit"/>
    <property type="evidence" value="ECO:0007669"/>
    <property type="project" value="TreeGrafter"/>
</dbReference>
<keyword evidence="2 5" id="KW-0689">Ribosomal protein</keyword>
<dbReference type="PRINTS" id="PR00063">
    <property type="entry name" value="RIBOSOMALL27"/>
</dbReference>
<protein>
    <recommendedName>
        <fullName evidence="4">Large ribosomal subunit protein bL27m</fullName>
    </recommendedName>
</protein>
<comment type="similarity">
    <text evidence="1">Belongs to the bacterial ribosomal protein bL27 family.</text>
</comment>